<keyword evidence="8" id="KW-0418">Kinase</keyword>
<dbReference type="Gene3D" id="3.90.1200.10">
    <property type="match status" value="1"/>
</dbReference>
<dbReference type="OMA" id="DWQSACV"/>
<evidence type="ECO:0000313" key="8">
    <source>
        <dbReference type="EMBL" id="CDM28745.1"/>
    </source>
</evidence>
<keyword evidence="5" id="KW-0496">Mitochondrion</keyword>
<evidence type="ECO:0000256" key="1">
    <source>
        <dbReference type="ARBA" id="ARBA00004173"/>
    </source>
</evidence>
<dbReference type="OrthoDB" id="2831558at2759"/>
<feature type="domain" description="Aminoglycoside phosphotransferase" evidence="7">
    <location>
        <begin position="268"/>
        <end position="306"/>
    </location>
</feature>
<evidence type="ECO:0000256" key="5">
    <source>
        <dbReference type="ARBA" id="ARBA00023128"/>
    </source>
</evidence>
<dbReference type="EMBL" id="HG792015">
    <property type="protein sequence ID" value="CDM28745.1"/>
    <property type="molecule type" value="Genomic_DNA"/>
</dbReference>
<evidence type="ECO:0000256" key="4">
    <source>
        <dbReference type="ARBA" id="ARBA00022946"/>
    </source>
</evidence>
<dbReference type="SUPFAM" id="SSF56112">
    <property type="entry name" value="Protein kinase-like (PK-like)"/>
    <property type="match status" value="1"/>
</dbReference>
<evidence type="ECO:0000256" key="3">
    <source>
        <dbReference type="ARBA" id="ARBA00016197"/>
    </source>
</evidence>
<gene>
    <name evidence="8" type="ORF">PROQFM164_S01g002556</name>
</gene>
<dbReference type="PANTHER" id="PTHR36091">
    <property type="entry name" value="ALTERED INHERITANCE OF MITOCHONDRIA PROTEIN 9, MITOCHONDRIAL"/>
    <property type="match status" value="1"/>
</dbReference>
<evidence type="ECO:0000256" key="2">
    <source>
        <dbReference type="ARBA" id="ARBA00005543"/>
    </source>
</evidence>
<dbReference type="InterPro" id="IPR002575">
    <property type="entry name" value="Aminoglycoside_PTrfase"/>
</dbReference>
<name>W6PXT8_PENRF</name>
<evidence type="ECO:0000256" key="6">
    <source>
        <dbReference type="ARBA" id="ARBA00031849"/>
    </source>
</evidence>
<evidence type="ECO:0000259" key="7">
    <source>
        <dbReference type="Pfam" id="PF01636"/>
    </source>
</evidence>
<keyword evidence="9" id="KW-1185">Reference proteome</keyword>
<dbReference type="Pfam" id="PF01636">
    <property type="entry name" value="APH"/>
    <property type="match status" value="1"/>
</dbReference>
<evidence type="ECO:0000313" key="9">
    <source>
        <dbReference type="Proteomes" id="UP000030686"/>
    </source>
</evidence>
<comment type="subcellular location">
    <subcellularLocation>
        <location evidence="1">Mitochondrion</location>
    </subcellularLocation>
</comment>
<dbReference type="Proteomes" id="UP000030686">
    <property type="component" value="Unassembled WGS sequence"/>
</dbReference>
<dbReference type="AlphaFoldDB" id="W6PXT8"/>
<dbReference type="InterPro" id="IPR051035">
    <property type="entry name" value="Mito_inheritance_9"/>
</dbReference>
<protein>
    <recommendedName>
        <fullName evidence="3">Altered inheritance of mitochondria protein 9, mitochondrial</fullName>
    </recommendedName>
    <alternativeName>
        <fullName evidence="6">Found in mitochondrial proteome protein 29</fullName>
    </alternativeName>
</protein>
<accession>W6PXT8</accession>
<keyword evidence="4" id="KW-0809">Transit peptide</keyword>
<dbReference type="GO" id="GO:0016301">
    <property type="term" value="F:kinase activity"/>
    <property type="evidence" value="ECO:0007669"/>
    <property type="project" value="UniProtKB-KW"/>
</dbReference>
<organism evidence="8 9">
    <name type="scientific">Penicillium roqueforti (strain FM164)</name>
    <dbReference type="NCBI Taxonomy" id="1365484"/>
    <lineage>
        <taxon>Eukaryota</taxon>
        <taxon>Fungi</taxon>
        <taxon>Dikarya</taxon>
        <taxon>Ascomycota</taxon>
        <taxon>Pezizomycotina</taxon>
        <taxon>Eurotiomycetes</taxon>
        <taxon>Eurotiomycetidae</taxon>
        <taxon>Eurotiales</taxon>
        <taxon>Aspergillaceae</taxon>
        <taxon>Penicillium</taxon>
    </lineage>
</organism>
<proteinExistence type="inferred from homology"/>
<dbReference type="PANTHER" id="PTHR36091:SF1">
    <property type="entry name" value="ALTERED INHERITANCE OF MITOCHONDRIA PROTEIN 9, MITOCHONDRIAL"/>
    <property type="match status" value="1"/>
</dbReference>
<keyword evidence="8" id="KW-0808">Transferase</keyword>
<comment type="similarity">
    <text evidence="2">Belongs to the AIM9 family.</text>
</comment>
<reference evidence="8" key="1">
    <citation type="journal article" date="2014" name="Nat. Commun.">
        <title>Multiple recent horizontal transfers of a large genomic region in cheese making fungi.</title>
        <authorList>
            <person name="Cheeseman K."/>
            <person name="Ropars J."/>
            <person name="Renault P."/>
            <person name="Dupont J."/>
            <person name="Gouzy J."/>
            <person name="Branca A."/>
            <person name="Abraham A.L."/>
            <person name="Ceppi M."/>
            <person name="Conseiller E."/>
            <person name="Debuchy R."/>
            <person name="Malagnac F."/>
            <person name="Goarin A."/>
            <person name="Silar P."/>
            <person name="Lacoste S."/>
            <person name="Sallet E."/>
            <person name="Bensimon A."/>
            <person name="Giraud T."/>
            <person name="Brygoo Y."/>
        </authorList>
    </citation>
    <scope>NUCLEOTIDE SEQUENCE [LARGE SCALE GENOMIC DNA]</scope>
    <source>
        <strain evidence="8">FM164</strain>
    </source>
</reference>
<sequence>MSLFTTSRLGRRHCSPELYAETQHGQDQRISEEDLHRYTRHRWLVCEGAQSCNKVTKCAEGLHNKAFILTMDNGCEVLAKLPNPNAGAARFTIASEIATRKLLSDVLKLPVPRVLASSFDANNHVGAEYIIEEKAPGVCLGSVWNQWSRDPKLQLIIQMIDIQNTLTGVTFDMHGCIYFKDDLRSLGEEPKEANIQSATTSTLDIFAMGPLTTGELWNGVRSGMDLDRGPWKHPSDYTRSLGRNEIAYMKSHAIPRMNYYRIQRRGVKNVLMHPDLNLDNIFVDPKTLQITCIVDWQSACVAPLFYHADVPRMCAHRGPLQEGWVVPERPEDFGSLSAEEQRKIDDDLESQILHKYYLAKVYRLSPRYWSVLQNKKIPIIRKPVWLVTGVWENCDLFFVRESLTSLFAQWEKLVPAVPCPISFTNQDVELHSKEEENINGVGKLLKIFRDGSVLPVDGMVLPKDYDTAQKNSRKFKDIFIGLAKDDEEKELFTKLWSYQEPADTERL</sequence>
<dbReference type="GO" id="GO:0005739">
    <property type="term" value="C:mitochondrion"/>
    <property type="evidence" value="ECO:0007669"/>
    <property type="project" value="UniProtKB-SubCell"/>
</dbReference>
<dbReference type="InterPro" id="IPR011009">
    <property type="entry name" value="Kinase-like_dom_sf"/>
</dbReference>